<evidence type="ECO:0000259" key="13">
    <source>
        <dbReference type="Pfam" id="PF00487"/>
    </source>
</evidence>
<evidence type="ECO:0000313" key="15">
    <source>
        <dbReference type="Proteomes" id="UP000683925"/>
    </source>
</evidence>
<dbReference type="GO" id="GO:0004768">
    <property type="term" value="F:stearoyl-CoA 9-desaturase activity"/>
    <property type="evidence" value="ECO:0007669"/>
    <property type="project" value="TreeGrafter"/>
</dbReference>
<dbReference type="CDD" id="cd03505">
    <property type="entry name" value="Delta9-FADS-like"/>
    <property type="match status" value="1"/>
</dbReference>
<evidence type="ECO:0000256" key="7">
    <source>
        <dbReference type="ARBA" id="ARBA00023002"/>
    </source>
</evidence>
<dbReference type="Proteomes" id="UP000683925">
    <property type="component" value="Unassembled WGS sequence"/>
</dbReference>
<evidence type="ECO:0000256" key="4">
    <source>
        <dbReference type="ARBA" id="ARBA00022692"/>
    </source>
</evidence>
<gene>
    <name evidence="14" type="ORF">POCTA_138.1.T0860179</name>
</gene>
<dbReference type="PANTHER" id="PTHR11351">
    <property type="entry name" value="ACYL-COA DESATURASE"/>
    <property type="match status" value="1"/>
</dbReference>
<keyword evidence="7" id="KW-0560">Oxidoreductase</keyword>
<dbReference type="OrthoDB" id="1533126at2759"/>
<comment type="subcellular location">
    <subcellularLocation>
        <location evidence="1">Membrane</location>
        <topology evidence="1">Multi-pass membrane protein</topology>
    </subcellularLocation>
</comment>
<evidence type="ECO:0000256" key="1">
    <source>
        <dbReference type="ARBA" id="ARBA00004141"/>
    </source>
</evidence>
<name>A0A8S1W766_PAROT</name>
<dbReference type="EMBL" id="CAJJDP010000085">
    <property type="protein sequence ID" value="CAD8185834.1"/>
    <property type="molecule type" value="Genomic_DNA"/>
</dbReference>
<dbReference type="OMA" id="CQHGPID"/>
<feature type="domain" description="Fatty acid desaturase" evidence="13">
    <location>
        <begin position="211"/>
        <end position="413"/>
    </location>
</feature>
<keyword evidence="6 12" id="KW-1133">Transmembrane helix</keyword>
<evidence type="ECO:0000256" key="11">
    <source>
        <dbReference type="ARBA" id="ARBA00023160"/>
    </source>
</evidence>
<evidence type="ECO:0000256" key="3">
    <source>
        <dbReference type="ARBA" id="ARBA00022516"/>
    </source>
</evidence>
<comment type="caution">
    <text evidence="14">The sequence shown here is derived from an EMBL/GenBank/DDBJ whole genome shotgun (WGS) entry which is preliminary data.</text>
</comment>
<dbReference type="PANTHER" id="PTHR11351:SF31">
    <property type="entry name" value="DESATURASE 1, ISOFORM A-RELATED"/>
    <property type="match status" value="1"/>
</dbReference>
<evidence type="ECO:0000256" key="9">
    <source>
        <dbReference type="ARBA" id="ARBA00023098"/>
    </source>
</evidence>
<feature type="transmembrane region" description="Helical" evidence="12">
    <location>
        <begin position="206"/>
        <end position="227"/>
    </location>
</feature>
<keyword evidence="10 12" id="KW-0472">Membrane</keyword>
<evidence type="ECO:0000256" key="6">
    <source>
        <dbReference type="ARBA" id="ARBA00022989"/>
    </source>
</evidence>
<keyword evidence="8" id="KW-0408">Iron</keyword>
<proteinExistence type="inferred from homology"/>
<keyword evidence="11" id="KW-0275">Fatty acid biosynthesis</keyword>
<feature type="transmembrane region" description="Helical" evidence="12">
    <location>
        <begin position="330"/>
        <end position="355"/>
    </location>
</feature>
<evidence type="ECO:0000256" key="5">
    <source>
        <dbReference type="ARBA" id="ARBA00022832"/>
    </source>
</evidence>
<keyword evidence="15" id="KW-1185">Reference proteome</keyword>
<keyword evidence="9" id="KW-0443">Lipid metabolism</keyword>
<dbReference type="InterPro" id="IPR015876">
    <property type="entry name" value="Acyl-CoA_DS"/>
</dbReference>
<reference evidence="14" key="1">
    <citation type="submission" date="2021-01" db="EMBL/GenBank/DDBJ databases">
        <authorList>
            <consortium name="Genoscope - CEA"/>
            <person name="William W."/>
        </authorList>
    </citation>
    <scope>NUCLEOTIDE SEQUENCE</scope>
</reference>
<sequence length="456" mass="54403">MSDIIQRKYLYHLSITLNKKDELFRLCLQKNIRSLILYLTICLTCQLSQQITILSLLSCGFQLVQEIYLNNIELIQEFQKIKQSPGNIEWQLSQERNKDIRPPVVVFYPLNFEDEFYMSHVLIISSQFKLENNQFLNSIIKHLVYEQCGQKEIQQNILFMQIFETIVKYCDKKDIKLIESGWLLYCHVLGVIGIIWSFFLESELFYKYYLAFLIWHCLTGLGITGGAHRLWAHKSYKASWPIRVFLMFMNSNCFQGSIWHWSRDHRLHHKFSDTPLDPHNSQQGLFFSHCGWLLKNKSKELVEEGMKLDLSDLKADSVVMFQKRHYYKMAFLWAFIIPALTGLIISDKWFFSLLFLGFGKYIFTLNATWCVNSICHFYGSRKWNPRIEPRDNIFVSLITLGEGWHNWHHEYPRDWRASKNEWWMINPTCSFIQMCEYIGLVNTKRAKLEEKVKYDY</sequence>
<keyword evidence="5" id="KW-0276">Fatty acid metabolism</keyword>
<dbReference type="InterPro" id="IPR005804">
    <property type="entry name" value="FA_desaturase_dom"/>
</dbReference>
<organism evidence="14 15">
    <name type="scientific">Paramecium octaurelia</name>
    <dbReference type="NCBI Taxonomy" id="43137"/>
    <lineage>
        <taxon>Eukaryota</taxon>
        <taxon>Sar</taxon>
        <taxon>Alveolata</taxon>
        <taxon>Ciliophora</taxon>
        <taxon>Intramacronucleata</taxon>
        <taxon>Oligohymenophorea</taxon>
        <taxon>Peniculida</taxon>
        <taxon>Parameciidae</taxon>
        <taxon>Paramecium</taxon>
    </lineage>
</organism>
<accession>A0A8S1W766</accession>
<protein>
    <recommendedName>
        <fullName evidence="13">Fatty acid desaturase domain-containing protein</fullName>
    </recommendedName>
</protein>
<evidence type="ECO:0000256" key="10">
    <source>
        <dbReference type="ARBA" id="ARBA00023136"/>
    </source>
</evidence>
<keyword evidence="4 12" id="KW-0812">Transmembrane</keyword>
<dbReference type="GO" id="GO:0005506">
    <property type="term" value="F:iron ion binding"/>
    <property type="evidence" value="ECO:0007669"/>
    <property type="project" value="TreeGrafter"/>
</dbReference>
<dbReference type="GO" id="GO:0005789">
    <property type="term" value="C:endoplasmic reticulum membrane"/>
    <property type="evidence" value="ECO:0007669"/>
    <property type="project" value="TreeGrafter"/>
</dbReference>
<evidence type="ECO:0000256" key="12">
    <source>
        <dbReference type="SAM" id="Phobius"/>
    </source>
</evidence>
<evidence type="ECO:0000313" key="14">
    <source>
        <dbReference type="EMBL" id="CAD8185834.1"/>
    </source>
</evidence>
<dbReference type="AlphaFoldDB" id="A0A8S1W766"/>
<dbReference type="Pfam" id="PF00487">
    <property type="entry name" value="FA_desaturase"/>
    <property type="match status" value="1"/>
</dbReference>
<feature type="transmembrane region" description="Helical" evidence="12">
    <location>
        <begin position="182"/>
        <end position="200"/>
    </location>
</feature>
<keyword evidence="3" id="KW-0444">Lipid biosynthesis</keyword>
<evidence type="ECO:0000256" key="2">
    <source>
        <dbReference type="ARBA" id="ARBA00009295"/>
    </source>
</evidence>
<evidence type="ECO:0000256" key="8">
    <source>
        <dbReference type="ARBA" id="ARBA00023004"/>
    </source>
</evidence>
<comment type="similarity">
    <text evidence="2">Belongs to the fatty acid desaturase type 1 family.</text>
</comment>
<feature type="transmembrane region" description="Helical" evidence="12">
    <location>
        <begin position="361"/>
        <end position="379"/>
    </location>
</feature>
<dbReference type="GO" id="GO:0006636">
    <property type="term" value="P:unsaturated fatty acid biosynthetic process"/>
    <property type="evidence" value="ECO:0007669"/>
    <property type="project" value="TreeGrafter"/>
</dbReference>